<accession>A0A379GHB2</accession>
<gene>
    <name evidence="2" type="ORF">NCTC11938_04541</name>
    <name evidence="1" type="ORF">PW210_002340</name>
</gene>
<name>A0A379GHB2_PROMI</name>
<sequence length="97" mass="11099">MNKQKEIPFGTIVVIHHAVDDENEVYLKGCHGDFDATDIRDFQDEISTVLTGEDYFQGEGVYTLKPTTDYYDYHREITFELVSFEPLKGEETSNAGN</sequence>
<dbReference type="AlphaFoldDB" id="A0A379GHB2"/>
<dbReference type="EMBL" id="ABKSPD020000008">
    <property type="protein sequence ID" value="EKW9776511.1"/>
    <property type="molecule type" value="Genomic_DNA"/>
</dbReference>
<protein>
    <recommendedName>
        <fullName evidence="4">Phage protein</fullName>
    </recommendedName>
</protein>
<evidence type="ECO:0000313" key="1">
    <source>
        <dbReference type="EMBL" id="EKW9776511.1"/>
    </source>
</evidence>
<dbReference type="EMBL" id="UGTS01000006">
    <property type="protein sequence ID" value="SUC40251.1"/>
    <property type="molecule type" value="Genomic_DNA"/>
</dbReference>
<dbReference type="Proteomes" id="UP001171165">
    <property type="component" value="Unassembled WGS sequence"/>
</dbReference>
<evidence type="ECO:0000313" key="2">
    <source>
        <dbReference type="EMBL" id="SUC40251.1"/>
    </source>
</evidence>
<dbReference type="RefSeq" id="WP_004243365.1">
    <property type="nucleotide sequence ID" value="NZ_CP020052.1"/>
</dbReference>
<organism evidence="2 3">
    <name type="scientific">Proteus mirabilis</name>
    <dbReference type="NCBI Taxonomy" id="584"/>
    <lineage>
        <taxon>Bacteria</taxon>
        <taxon>Pseudomonadati</taxon>
        <taxon>Pseudomonadota</taxon>
        <taxon>Gammaproteobacteria</taxon>
        <taxon>Enterobacterales</taxon>
        <taxon>Morganellaceae</taxon>
        <taxon>Proteus</taxon>
    </lineage>
</organism>
<evidence type="ECO:0000313" key="3">
    <source>
        <dbReference type="Proteomes" id="UP000254191"/>
    </source>
</evidence>
<evidence type="ECO:0008006" key="4">
    <source>
        <dbReference type="Google" id="ProtNLM"/>
    </source>
</evidence>
<reference evidence="2 3" key="1">
    <citation type="submission" date="2018-06" db="EMBL/GenBank/DDBJ databases">
        <authorList>
            <consortium name="Pathogen Informatics"/>
            <person name="Doyle S."/>
        </authorList>
    </citation>
    <scope>NUCLEOTIDE SEQUENCE [LARGE SCALE GENOMIC DNA]</scope>
    <source>
        <strain evidence="2 3">NCTC11938</strain>
    </source>
</reference>
<reference evidence="1" key="2">
    <citation type="submission" date="2023-06" db="EMBL/GenBank/DDBJ databases">
        <authorList>
            <consortium name="Clinical and Environmental Microbiology Branch: Whole genome sequencing antimicrobial resistance pathogens in the healthcare setting"/>
        </authorList>
    </citation>
    <scope>NUCLEOTIDE SEQUENCE</scope>
    <source>
        <strain evidence="1">Microbial</strain>
    </source>
</reference>
<dbReference type="Proteomes" id="UP000254191">
    <property type="component" value="Unassembled WGS sequence"/>
</dbReference>
<proteinExistence type="predicted"/>